<gene>
    <name evidence="2" type="ORF">SPHA_69028</name>
</gene>
<evidence type="ECO:0000313" key="3">
    <source>
        <dbReference type="Proteomes" id="UP000597762"/>
    </source>
</evidence>
<dbReference type="AlphaFoldDB" id="A0A812EAD1"/>
<dbReference type="EMBL" id="CAHIKZ030005053">
    <property type="protein sequence ID" value="CAE1318575.1"/>
    <property type="molecule type" value="Genomic_DNA"/>
</dbReference>
<keyword evidence="1" id="KW-0812">Transmembrane</keyword>
<accession>A0A812EAD1</accession>
<evidence type="ECO:0000313" key="2">
    <source>
        <dbReference type="EMBL" id="CAE1318575.1"/>
    </source>
</evidence>
<sequence>MISFLKKILPILLISLLFAQIFQVAPLPLALPPSALAPPSSLALPPSLLPPSSLSLPPSLSSLPLSPSPLALPPSLSLSLPGIPFFFMTLPPLSLVLQFPIFLPQQSLSRFLGYSLSGSWSSFPFFSSKFSSYEVSFSLSLSKVSLGHVSSGSWFSTFLVIYLLKLRSSLSLSLSLSGMLFSYFLHLIHYLLFFLFFNFSLFLSFLFFIYYFLSFFNISFFIHDLSVLVFSYLSIYLSAWVGFLSYIYSGGLLSLSLSLSLLL</sequence>
<reference evidence="2" key="1">
    <citation type="submission" date="2021-01" db="EMBL/GenBank/DDBJ databases">
        <authorList>
            <person name="Li R."/>
            <person name="Bekaert M."/>
        </authorList>
    </citation>
    <scope>NUCLEOTIDE SEQUENCE</scope>
    <source>
        <strain evidence="2">Farmed</strain>
    </source>
</reference>
<proteinExistence type="predicted"/>
<feature type="transmembrane region" description="Helical" evidence="1">
    <location>
        <begin position="202"/>
        <end position="222"/>
    </location>
</feature>
<dbReference type="Proteomes" id="UP000597762">
    <property type="component" value="Unassembled WGS sequence"/>
</dbReference>
<evidence type="ECO:0000256" key="1">
    <source>
        <dbReference type="SAM" id="Phobius"/>
    </source>
</evidence>
<organism evidence="2 3">
    <name type="scientific">Acanthosepion pharaonis</name>
    <name type="common">Pharaoh cuttlefish</name>
    <name type="synonym">Sepia pharaonis</name>
    <dbReference type="NCBI Taxonomy" id="158019"/>
    <lineage>
        <taxon>Eukaryota</taxon>
        <taxon>Metazoa</taxon>
        <taxon>Spiralia</taxon>
        <taxon>Lophotrochozoa</taxon>
        <taxon>Mollusca</taxon>
        <taxon>Cephalopoda</taxon>
        <taxon>Coleoidea</taxon>
        <taxon>Decapodiformes</taxon>
        <taxon>Sepiida</taxon>
        <taxon>Sepiina</taxon>
        <taxon>Sepiidae</taxon>
        <taxon>Acanthosepion</taxon>
    </lineage>
</organism>
<comment type="caution">
    <text evidence="2">The sequence shown here is derived from an EMBL/GenBank/DDBJ whole genome shotgun (WGS) entry which is preliminary data.</text>
</comment>
<feature type="transmembrane region" description="Helical" evidence="1">
    <location>
        <begin position="76"/>
        <end position="96"/>
    </location>
</feature>
<name>A0A812EAD1_ACAPH</name>
<feature type="transmembrane region" description="Helical" evidence="1">
    <location>
        <begin position="176"/>
        <end position="196"/>
    </location>
</feature>
<keyword evidence="1" id="KW-1133">Transmembrane helix</keyword>
<protein>
    <submittedName>
        <fullName evidence="2">Uncharacterized protein</fullName>
    </submittedName>
</protein>
<feature type="transmembrane region" description="Helical" evidence="1">
    <location>
        <begin position="229"/>
        <end position="248"/>
    </location>
</feature>
<keyword evidence="3" id="KW-1185">Reference proteome</keyword>
<keyword evidence="1" id="KW-0472">Membrane</keyword>